<dbReference type="InterPro" id="IPR000192">
    <property type="entry name" value="Aminotrans_V_dom"/>
</dbReference>
<dbReference type="Gene3D" id="3.90.1150.10">
    <property type="entry name" value="Aspartate Aminotransferase, domain 1"/>
    <property type="match status" value="1"/>
</dbReference>
<comment type="catalytic activity">
    <reaction evidence="8">
        <text>(sulfur carrier)-H + L-cysteine = (sulfur carrier)-SH + L-alanine</text>
        <dbReference type="Rhea" id="RHEA:43892"/>
        <dbReference type="Rhea" id="RHEA-COMP:14737"/>
        <dbReference type="Rhea" id="RHEA-COMP:14739"/>
        <dbReference type="ChEBI" id="CHEBI:29917"/>
        <dbReference type="ChEBI" id="CHEBI:35235"/>
        <dbReference type="ChEBI" id="CHEBI:57972"/>
        <dbReference type="ChEBI" id="CHEBI:64428"/>
        <dbReference type="EC" id="2.8.1.7"/>
    </reaction>
</comment>
<dbReference type="PANTHER" id="PTHR11601:SF34">
    <property type="entry name" value="CYSTEINE DESULFURASE"/>
    <property type="match status" value="1"/>
</dbReference>
<dbReference type="PANTHER" id="PTHR11601">
    <property type="entry name" value="CYSTEINE DESULFURYLASE FAMILY MEMBER"/>
    <property type="match status" value="1"/>
</dbReference>
<evidence type="ECO:0000256" key="8">
    <source>
        <dbReference type="ARBA" id="ARBA00050776"/>
    </source>
</evidence>
<comment type="cofactor">
    <cofactor evidence="1 9">
        <name>pyridoxal 5'-phosphate</name>
        <dbReference type="ChEBI" id="CHEBI:597326"/>
    </cofactor>
</comment>
<evidence type="ECO:0000256" key="1">
    <source>
        <dbReference type="ARBA" id="ARBA00001933"/>
    </source>
</evidence>
<dbReference type="GO" id="GO:0046872">
    <property type="term" value="F:metal ion binding"/>
    <property type="evidence" value="ECO:0007669"/>
    <property type="project" value="UniProtKB-KW"/>
</dbReference>
<evidence type="ECO:0000256" key="3">
    <source>
        <dbReference type="ARBA" id="ARBA00012239"/>
    </source>
</evidence>
<comment type="similarity">
    <text evidence="2">Belongs to the class-V pyridoxal-phosphate-dependent aminotransferase family. NifS/IscS subfamily.</text>
</comment>
<dbReference type="RefSeq" id="WP_131329912.1">
    <property type="nucleotide sequence ID" value="NZ_CP044016.1"/>
</dbReference>
<dbReference type="EC" id="2.8.1.7" evidence="3"/>
<name>A0A5P2FZL2_9BACT</name>
<evidence type="ECO:0000259" key="10">
    <source>
        <dbReference type="Pfam" id="PF00266"/>
    </source>
</evidence>
<dbReference type="GO" id="GO:0051536">
    <property type="term" value="F:iron-sulfur cluster binding"/>
    <property type="evidence" value="ECO:0007669"/>
    <property type="project" value="UniProtKB-KW"/>
</dbReference>
<dbReference type="InterPro" id="IPR015424">
    <property type="entry name" value="PyrdxlP-dep_Trfase"/>
</dbReference>
<evidence type="ECO:0000256" key="7">
    <source>
        <dbReference type="ARBA" id="ARBA00023014"/>
    </source>
</evidence>
<keyword evidence="6" id="KW-0408">Iron</keyword>
<dbReference type="EMBL" id="CP044016">
    <property type="protein sequence ID" value="QES88966.1"/>
    <property type="molecule type" value="Genomic_DNA"/>
</dbReference>
<dbReference type="PROSITE" id="PS00018">
    <property type="entry name" value="EF_HAND_1"/>
    <property type="match status" value="1"/>
</dbReference>
<dbReference type="InterPro" id="IPR015421">
    <property type="entry name" value="PyrdxlP-dep_Trfase_major"/>
</dbReference>
<evidence type="ECO:0000313" key="11">
    <source>
        <dbReference type="EMBL" id="QES88966.1"/>
    </source>
</evidence>
<evidence type="ECO:0000256" key="9">
    <source>
        <dbReference type="RuleBase" id="RU004504"/>
    </source>
</evidence>
<organism evidence="11 12">
    <name type="scientific">Rhizosphaericola mali</name>
    <dbReference type="NCBI Taxonomy" id="2545455"/>
    <lineage>
        <taxon>Bacteria</taxon>
        <taxon>Pseudomonadati</taxon>
        <taxon>Bacteroidota</taxon>
        <taxon>Chitinophagia</taxon>
        <taxon>Chitinophagales</taxon>
        <taxon>Chitinophagaceae</taxon>
        <taxon>Rhizosphaericola</taxon>
    </lineage>
</organism>
<dbReference type="PROSITE" id="PS00595">
    <property type="entry name" value="AA_TRANSFER_CLASS_5"/>
    <property type="match status" value="1"/>
</dbReference>
<dbReference type="GO" id="GO:0031071">
    <property type="term" value="F:cysteine desulfurase activity"/>
    <property type="evidence" value="ECO:0007669"/>
    <property type="project" value="UniProtKB-EC"/>
</dbReference>
<accession>A0A5P2FZL2</accession>
<dbReference type="Pfam" id="PF00266">
    <property type="entry name" value="Aminotran_5"/>
    <property type="match status" value="1"/>
</dbReference>
<feature type="domain" description="Aminotransferase class V" evidence="10">
    <location>
        <begin position="6"/>
        <end position="219"/>
    </location>
</feature>
<keyword evidence="4" id="KW-0479">Metal-binding</keyword>
<evidence type="ECO:0000256" key="5">
    <source>
        <dbReference type="ARBA" id="ARBA00022898"/>
    </source>
</evidence>
<reference evidence="11 12" key="1">
    <citation type="submission" date="2019-09" db="EMBL/GenBank/DDBJ databases">
        <title>Complete genome sequence of Arachidicoccus sp. B3-10 isolated from apple orchard soil.</title>
        <authorList>
            <person name="Kim H.S."/>
            <person name="Han K.-I."/>
            <person name="Suh M.K."/>
            <person name="Lee K.C."/>
            <person name="Eom M.K."/>
            <person name="Kim J.-S."/>
            <person name="Kang S.W."/>
            <person name="Sin Y."/>
            <person name="Lee J.-S."/>
        </authorList>
    </citation>
    <scope>NUCLEOTIDE SEQUENCE [LARGE SCALE GENOMIC DNA]</scope>
    <source>
        <strain evidence="11 12">B3-10</strain>
    </source>
</reference>
<evidence type="ECO:0000256" key="4">
    <source>
        <dbReference type="ARBA" id="ARBA00022723"/>
    </source>
</evidence>
<dbReference type="Proteomes" id="UP000292424">
    <property type="component" value="Chromosome"/>
</dbReference>
<keyword evidence="7" id="KW-0411">Iron-sulfur</keyword>
<keyword evidence="5" id="KW-0663">Pyridoxal phosphate</keyword>
<dbReference type="InterPro" id="IPR015422">
    <property type="entry name" value="PyrdxlP-dep_Trfase_small"/>
</dbReference>
<keyword evidence="12" id="KW-1185">Reference proteome</keyword>
<dbReference type="SUPFAM" id="SSF53383">
    <property type="entry name" value="PLP-dependent transferases"/>
    <property type="match status" value="1"/>
</dbReference>
<dbReference type="KEGG" id="arac:E0W69_009955"/>
<dbReference type="OrthoDB" id="9804366at2"/>
<sequence>MNSKPIYMDYSATTPCDPRVVETMLPYFTEIFGNAASSDHPYGWEAKDAVDDARNRVAWLIHAKSGEITFTSGATESINLALKGLMEANAEKGNHIITNKTEHKAVLDTCCYLESKGCKVTYLDVDESGNISLKELEQSITERTVVIAVQYANNETGVIHPVRAIGTIARSHDVYFFCDATQAVGKIPVNVADDKIDLLAFSGHKIYGPKGIGVLYVWKKQRQ</sequence>
<dbReference type="InterPro" id="IPR020578">
    <property type="entry name" value="Aminotrans_V_PyrdxlP_BS"/>
</dbReference>
<evidence type="ECO:0000313" key="12">
    <source>
        <dbReference type="Proteomes" id="UP000292424"/>
    </source>
</evidence>
<dbReference type="InterPro" id="IPR018247">
    <property type="entry name" value="EF_Hand_1_Ca_BS"/>
</dbReference>
<evidence type="ECO:0000256" key="6">
    <source>
        <dbReference type="ARBA" id="ARBA00023004"/>
    </source>
</evidence>
<evidence type="ECO:0000256" key="2">
    <source>
        <dbReference type="ARBA" id="ARBA00006490"/>
    </source>
</evidence>
<gene>
    <name evidence="11" type="ORF">E0W69_009955</name>
</gene>
<dbReference type="Gene3D" id="3.40.640.10">
    <property type="entry name" value="Type I PLP-dependent aspartate aminotransferase-like (Major domain)"/>
    <property type="match status" value="1"/>
</dbReference>
<protein>
    <recommendedName>
        <fullName evidence="3">cysteine desulfurase</fullName>
        <ecNumber evidence="3">2.8.1.7</ecNumber>
    </recommendedName>
</protein>
<dbReference type="AlphaFoldDB" id="A0A5P2FZL2"/>
<proteinExistence type="inferred from homology"/>